<comment type="caution">
    <text evidence="2">The sequence shown here is derived from an EMBL/GenBank/DDBJ whole genome shotgun (WGS) entry which is preliminary data.</text>
</comment>
<name>A0A0C2FDU7_9PEZI</name>
<evidence type="ECO:0000313" key="2">
    <source>
        <dbReference type="EMBL" id="KIH89303.1"/>
    </source>
</evidence>
<dbReference type="AlphaFoldDB" id="A0A0C2FDU7"/>
<dbReference type="RefSeq" id="XP_040617313.1">
    <property type="nucleotide sequence ID" value="XM_040765832.1"/>
</dbReference>
<feature type="compositionally biased region" description="Basic and acidic residues" evidence="1">
    <location>
        <begin position="210"/>
        <end position="230"/>
    </location>
</feature>
<keyword evidence="3" id="KW-1185">Reference proteome</keyword>
<dbReference type="EMBL" id="AWTV01000009">
    <property type="protein sequence ID" value="KIH89303.1"/>
    <property type="molecule type" value="Genomic_DNA"/>
</dbReference>
<gene>
    <name evidence="2" type="ORF">SPBR_07578</name>
</gene>
<dbReference type="HOGENOM" id="CLU_1054388_0_0_1"/>
<accession>A0A0C2FDU7</accession>
<dbReference type="Proteomes" id="UP000031575">
    <property type="component" value="Unassembled WGS sequence"/>
</dbReference>
<evidence type="ECO:0000313" key="3">
    <source>
        <dbReference type="Proteomes" id="UP000031575"/>
    </source>
</evidence>
<dbReference type="OrthoDB" id="2104739at2759"/>
<sequence>MPWINLILPVFFEHLSERGKINLAVDITSCQDDEQLVALASHLVNALLKPFALASDTHLRHGARLPAKTPQMPLTWQCPASSCLRDASRRGCARTASPDGYRCVYTGVWATYKYDEFERGSVTPPVDVDTQHCGQLGCAHIIPFALGSLHENDAVQTRNNAILWSCIHRYFPDAKGKIDAASIHQRSYAICLEHALHSYFGIYRVGLDRQDQDEQPDKQSDEQQDQRPDQQQDEQPDQQQDQYKSIKLVNQAIFFPFQNHFVAG</sequence>
<evidence type="ECO:0000256" key="1">
    <source>
        <dbReference type="SAM" id="MobiDB-lite"/>
    </source>
</evidence>
<dbReference type="GeneID" id="63680753"/>
<dbReference type="VEuPathDB" id="FungiDB:SPBR_07578"/>
<proteinExistence type="predicted"/>
<organism evidence="2 3">
    <name type="scientific">Sporothrix brasiliensis 5110</name>
    <dbReference type="NCBI Taxonomy" id="1398154"/>
    <lineage>
        <taxon>Eukaryota</taxon>
        <taxon>Fungi</taxon>
        <taxon>Dikarya</taxon>
        <taxon>Ascomycota</taxon>
        <taxon>Pezizomycotina</taxon>
        <taxon>Sordariomycetes</taxon>
        <taxon>Sordariomycetidae</taxon>
        <taxon>Ophiostomatales</taxon>
        <taxon>Ophiostomataceae</taxon>
        <taxon>Sporothrix</taxon>
    </lineage>
</organism>
<reference evidence="2 3" key="1">
    <citation type="journal article" date="2014" name="BMC Genomics">
        <title>Comparative genomics of the major fungal agents of human and animal Sporotrichosis: Sporothrix schenckii and Sporothrix brasiliensis.</title>
        <authorList>
            <person name="Teixeira M.M."/>
            <person name="de Almeida L.G."/>
            <person name="Kubitschek-Barreira P."/>
            <person name="Alves F.L."/>
            <person name="Kioshima E.S."/>
            <person name="Abadio A.K."/>
            <person name="Fernandes L."/>
            <person name="Derengowski L.S."/>
            <person name="Ferreira K.S."/>
            <person name="Souza R.C."/>
            <person name="Ruiz J.C."/>
            <person name="de Andrade N.C."/>
            <person name="Paes H.C."/>
            <person name="Nicola A.M."/>
            <person name="Albuquerque P."/>
            <person name="Gerber A.L."/>
            <person name="Martins V.P."/>
            <person name="Peconick L.D."/>
            <person name="Neto A.V."/>
            <person name="Chaucanez C.B."/>
            <person name="Silva P.A."/>
            <person name="Cunha O.L."/>
            <person name="de Oliveira F.F."/>
            <person name="dos Santos T.C."/>
            <person name="Barros A.L."/>
            <person name="Soares M.A."/>
            <person name="de Oliveira L.M."/>
            <person name="Marini M.M."/>
            <person name="Villalobos-Duno H."/>
            <person name="Cunha M.M."/>
            <person name="de Hoog S."/>
            <person name="da Silveira J.F."/>
            <person name="Henrissat B."/>
            <person name="Nino-Vega G.A."/>
            <person name="Cisalpino P.S."/>
            <person name="Mora-Montes H.M."/>
            <person name="Almeida S.R."/>
            <person name="Stajich J.E."/>
            <person name="Lopes-Bezerra L.M."/>
            <person name="Vasconcelos A.T."/>
            <person name="Felipe M.S."/>
        </authorList>
    </citation>
    <scope>NUCLEOTIDE SEQUENCE [LARGE SCALE GENOMIC DNA]</scope>
    <source>
        <strain evidence="2 3">5110</strain>
    </source>
</reference>
<feature type="region of interest" description="Disordered" evidence="1">
    <location>
        <begin position="210"/>
        <end position="243"/>
    </location>
</feature>
<protein>
    <submittedName>
        <fullName evidence="2">Uncharacterized protein</fullName>
    </submittedName>
</protein>